<accession>A0A3B1DLF4</accession>
<protein>
    <submittedName>
        <fullName evidence="8">LSU ribosomal protein L9p</fullName>
    </submittedName>
</protein>
<dbReference type="HAMAP" id="MF_00503">
    <property type="entry name" value="Ribosomal_bL9"/>
    <property type="match status" value="1"/>
</dbReference>
<dbReference type="GO" id="GO:0006412">
    <property type="term" value="P:translation"/>
    <property type="evidence" value="ECO:0007669"/>
    <property type="project" value="InterPro"/>
</dbReference>
<keyword evidence="2" id="KW-0699">rRNA-binding</keyword>
<dbReference type="Pfam" id="PF03948">
    <property type="entry name" value="Ribosomal_L9_C"/>
    <property type="match status" value="1"/>
</dbReference>
<keyword evidence="3" id="KW-0694">RNA-binding</keyword>
<dbReference type="GO" id="GO:0005840">
    <property type="term" value="C:ribosome"/>
    <property type="evidence" value="ECO:0007669"/>
    <property type="project" value="UniProtKB-KW"/>
</dbReference>
<dbReference type="Gene3D" id="3.40.5.10">
    <property type="entry name" value="Ribosomal protein L9, N-terminal domain"/>
    <property type="match status" value="1"/>
</dbReference>
<reference evidence="8" key="1">
    <citation type="submission" date="2018-06" db="EMBL/GenBank/DDBJ databases">
        <authorList>
            <person name="Zhirakovskaya E."/>
        </authorList>
    </citation>
    <scope>NUCLEOTIDE SEQUENCE</scope>
</reference>
<keyword evidence="4 8" id="KW-0689">Ribosomal protein</keyword>
<feature type="domain" description="Ribosomal protein L9" evidence="7">
    <location>
        <begin position="13"/>
        <end position="40"/>
    </location>
</feature>
<organism evidence="8">
    <name type="scientific">hydrothermal vent metagenome</name>
    <dbReference type="NCBI Taxonomy" id="652676"/>
    <lineage>
        <taxon>unclassified sequences</taxon>
        <taxon>metagenomes</taxon>
        <taxon>ecological metagenomes</taxon>
    </lineage>
</organism>
<gene>
    <name evidence="8" type="ORF">MNBD_UNCLBAC01-1378</name>
</gene>
<dbReference type="GO" id="GO:0019843">
    <property type="term" value="F:rRNA binding"/>
    <property type="evidence" value="ECO:0007669"/>
    <property type="project" value="UniProtKB-KW"/>
</dbReference>
<dbReference type="GO" id="GO:0003735">
    <property type="term" value="F:structural constituent of ribosome"/>
    <property type="evidence" value="ECO:0007669"/>
    <property type="project" value="InterPro"/>
</dbReference>
<evidence type="ECO:0000259" key="7">
    <source>
        <dbReference type="PROSITE" id="PS00651"/>
    </source>
</evidence>
<dbReference type="NCBIfam" id="TIGR00158">
    <property type="entry name" value="L9"/>
    <property type="match status" value="1"/>
</dbReference>
<evidence type="ECO:0000256" key="2">
    <source>
        <dbReference type="ARBA" id="ARBA00022730"/>
    </source>
</evidence>
<dbReference type="InterPro" id="IPR000244">
    <property type="entry name" value="Ribosomal_bL9"/>
</dbReference>
<evidence type="ECO:0000256" key="6">
    <source>
        <dbReference type="SAM" id="Coils"/>
    </source>
</evidence>
<dbReference type="InterPro" id="IPR036791">
    <property type="entry name" value="Ribosomal_bL9_C_sf"/>
</dbReference>
<evidence type="ECO:0000256" key="1">
    <source>
        <dbReference type="ARBA" id="ARBA00010605"/>
    </source>
</evidence>
<keyword evidence="6" id="KW-0175">Coiled coil</keyword>
<sequence>MEVILSEEVQKLGKIGQVVSVKDGYARNYLVPNKLAYLATPANLKRIELQQKKKQAQYEQEKKAARNLAQKLSKVSCTVNVAVNDLDKLYGSVTENEIIKALEVEGHTIDRKDLVIEKPIDELGIFEVGIILHPEVTAKIRLWVTK</sequence>
<dbReference type="AlphaFoldDB" id="A0A3B1DLF4"/>
<comment type="similarity">
    <text evidence="1">Belongs to the bacterial ribosomal protein bL9 family.</text>
</comment>
<proteinExistence type="inferred from homology"/>
<dbReference type="InterPro" id="IPR020594">
    <property type="entry name" value="Ribosomal_bL9_bac/chp"/>
</dbReference>
<evidence type="ECO:0000256" key="3">
    <source>
        <dbReference type="ARBA" id="ARBA00022884"/>
    </source>
</evidence>
<dbReference type="PROSITE" id="PS00651">
    <property type="entry name" value="RIBOSOMAL_L9"/>
    <property type="match status" value="1"/>
</dbReference>
<dbReference type="InterPro" id="IPR036935">
    <property type="entry name" value="Ribosomal_bL9_N_sf"/>
</dbReference>
<feature type="coiled-coil region" evidence="6">
    <location>
        <begin position="44"/>
        <end position="75"/>
    </location>
</feature>
<dbReference type="Gene3D" id="3.10.430.100">
    <property type="entry name" value="Ribosomal protein L9, C-terminal domain"/>
    <property type="match status" value="1"/>
</dbReference>
<keyword evidence="5" id="KW-0687">Ribonucleoprotein</keyword>
<dbReference type="Pfam" id="PF01281">
    <property type="entry name" value="Ribosomal_L9_N"/>
    <property type="match status" value="1"/>
</dbReference>
<evidence type="ECO:0000256" key="5">
    <source>
        <dbReference type="ARBA" id="ARBA00023274"/>
    </source>
</evidence>
<dbReference type="InterPro" id="IPR020070">
    <property type="entry name" value="Ribosomal_bL9_N"/>
</dbReference>
<dbReference type="PANTHER" id="PTHR21368">
    <property type="entry name" value="50S RIBOSOMAL PROTEIN L9"/>
    <property type="match status" value="1"/>
</dbReference>
<dbReference type="SUPFAM" id="SSF55658">
    <property type="entry name" value="L9 N-domain-like"/>
    <property type="match status" value="1"/>
</dbReference>
<name>A0A3B1DLF4_9ZZZZ</name>
<dbReference type="SUPFAM" id="SSF55653">
    <property type="entry name" value="Ribosomal protein L9 C-domain"/>
    <property type="match status" value="1"/>
</dbReference>
<evidence type="ECO:0000313" key="8">
    <source>
        <dbReference type="EMBL" id="VAX36884.1"/>
    </source>
</evidence>
<dbReference type="EMBL" id="UOGJ01000112">
    <property type="protein sequence ID" value="VAX36884.1"/>
    <property type="molecule type" value="Genomic_DNA"/>
</dbReference>
<dbReference type="InterPro" id="IPR020069">
    <property type="entry name" value="Ribosomal_bL9_C"/>
</dbReference>
<dbReference type="GO" id="GO:1990904">
    <property type="term" value="C:ribonucleoprotein complex"/>
    <property type="evidence" value="ECO:0007669"/>
    <property type="project" value="UniProtKB-KW"/>
</dbReference>
<dbReference type="InterPro" id="IPR009027">
    <property type="entry name" value="Ribosomal_bL9/RNase_H1_N"/>
</dbReference>
<evidence type="ECO:0000256" key="4">
    <source>
        <dbReference type="ARBA" id="ARBA00022980"/>
    </source>
</evidence>